<feature type="transmembrane region" description="Helical" evidence="1">
    <location>
        <begin position="64"/>
        <end position="82"/>
    </location>
</feature>
<name>A0A366DYQ4_9BACI</name>
<proteinExistence type="predicted"/>
<evidence type="ECO:0000313" key="2">
    <source>
        <dbReference type="EMBL" id="RBO95231.1"/>
    </source>
</evidence>
<feature type="transmembrane region" description="Helical" evidence="1">
    <location>
        <begin position="102"/>
        <end position="128"/>
    </location>
</feature>
<dbReference type="STRING" id="200904.GCA_900168775_03459"/>
<dbReference type="AlphaFoldDB" id="A0A366DYQ4"/>
<reference evidence="2 3" key="1">
    <citation type="submission" date="2018-06" db="EMBL/GenBank/DDBJ databases">
        <title>Genomic Encyclopedia of Type Strains, Phase IV (KMG-IV): sequencing the most valuable type-strain genomes for metagenomic binning, comparative biology and taxonomic classification.</title>
        <authorList>
            <person name="Goeker M."/>
        </authorList>
    </citation>
    <scope>NUCLEOTIDE SEQUENCE [LARGE SCALE GENOMIC DNA]</scope>
    <source>
        <strain evidence="2 3">DSM 15140</strain>
    </source>
</reference>
<protein>
    <submittedName>
        <fullName evidence="2">Uncharacterized protein</fullName>
    </submittedName>
</protein>
<keyword evidence="3" id="KW-1185">Reference proteome</keyword>
<dbReference type="Proteomes" id="UP000252254">
    <property type="component" value="Unassembled WGS sequence"/>
</dbReference>
<dbReference type="EMBL" id="QNRI01000009">
    <property type="protein sequence ID" value="RBO95231.1"/>
    <property type="molecule type" value="Genomic_DNA"/>
</dbReference>
<accession>A0A366DYQ4</accession>
<evidence type="ECO:0000313" key="3">
    <source>
        <dbReference type="Proteomes" id="UP000252254"/>
    </source>
</evidence>
<keyword evidence="1" id="KW-0812">Transmembrane</keyword>
<keyword evidence="1" id="KW-0472">Membrane</keyword>
<dbReference type="RefSeq" id="WP_113869597.1">
    <property type="nucleotide sequence ID" value="NZ_BAABQN010000006.1"/>
</dbReference>
<feature type="transmembrane region" description="Helical" evidence="1">
    <location>
        <begin position="39"/>
        <end position="58"/>
    </location>
</feature>
<sequence length="245" mass="29034">MQWELPNIIQLIFIIISWFLFFFIGFFVIRKKQKERPRIWVAFILLLIGLFSFSVNLLWDGLLLQISILPLGVWLVFLIYYFQDQHAAFYKHQNRWYRHRPYLWLGFFTNYLFLIMMVLAHLLFSLVYPSKQLITFISDSGGASTLRIHNTAETKVFDKQALQTQLHQAQLQQVDGGEWFSSSDPTFNHGEVNEKFAYILIGTKAKWGSNLEPLIFVEDNGKGLLIQTEQQQYYFTLDQSIWEEE</sequence>
<gene>
    <name evidence="2" type="ORF">DES48_10968</name>
</gene>
<keyword evidence="1" id="KW-1133">Transmembrane helix</keyword>
<comment type="caution">
    <text evidence="2">The sequence shown here is derived from an EMBL/GenBank/DDBJ whole genome shotgun (WGS) entry which is preliminary data.</text>
</comment>
<dbReference type="OrthoDB" id="2438344at2"/>
<evidence type="ECO:0000256" key="1">
    <source>
        <dbReference type="SAM" id="Phobius"/>
    </source>
</evidence>
<feature type="transmembrane region" description="Helical" evidence="1">
    <location>
        <begin position="6"/>
        <end position="27"/>
    </location>
</feature>
<organism evidence="2 3">
    <name type="scientific">Paraliobacillus ryukyuensis</name>
    <dbReference type="NCBI Taxonomy" id="200904"/>
    <lineage>
        <taxon>Bacteria</taxon>
        <taxon>Bacillati</taxon>
        <taxon>Bacillota</taxon>
        <taxon>Bacilli</taxon>
        <taxon>Bacillales</taxon>
        <taxon>Bacillaceae</taxon>
        <taxon>Paraliobacillus</taxon>
    </lineage>
</organism>